<evidence type="ECO:0000313" key="1">
    <source>
        <dbReference type="EMBL" id="MBT2186875.1"/>
    </source>
</evidence>
<dbReference type="SUPFAM" id="SSF55781">
    <property type="entry name" value="GAF domain-like"/>
    <property type="match status" value="1"/>
</dbReference>
<accession>A0A9X1DBL3</accession>
<proteinExistence type="predicted"/>
<organism evidence="1 2">
    <name type="scientific">Sphingobium nicotianae</name>
    <dbReference type="NCBI Taxonomy" id="2782607"/>
    <lineage>
        <taxon>Bacteria</taxon>
        <taxon>Pseudomonadati</taxon>
        <taxon>Pseudomonadota</taxon>
        <taxon>Alphaproteobacteria</taxon>
        <taxon>Sphingomonadales</taxon>
        <taxon>Sphingomonadaceae</taxon>
        <taxon>Sphingobium</taxon>
    </lineage>
</organism>
<dbReference type="AlphaFoldDB" id="A0A9X1DBL3"/>
<reference evidence="1" key="1">
    <citation type="submission" date="2021-05" db="EMBL/GenBank/DDBJ databases">
        <title>Genome of Sphingobium sp. strain.</title>
        <authorList>
            <person name="Fan R."/>
        </authorList>
    </citation>
    <scope>NUCLEOTIDE SEQUENCE</scope>
    <source>
        <strain evidence="1">H33</strain>
    </source>
</reference>
<name>A0A9X1DBL3_9SPHN</name>
<dbReference type="EMBL" id="JAHGAW010000004">
    <property type="protein sequence ID" value="MBT2186875.1"/>
    <property type="molecule type" value="Genomic_DNA"/>
</dbReference>
<sequence>MSRKTRAGGAIRKRRIIEHIALLCHCGVGIEAIVSSLCEAVRQLLGAASGSLFWLDEMGLPQGFYHDCASAELKDLFISQFDTLFSGPAEVSFVRLVAMTGPAIGRCLEPELIDAFWKGNIYRYLCVPLGHHHMLDLRVDHDNRGRALFVAWNPREKPFSRAEADLLEPVRQLMQHAIAAHKQHARWTSKDGDYGHFVTDLSGQRLLAINAQAEAILTTSQLLFQNVSTTRINRAPSFAAALAQIVAQTGRATIHLPVPDGRLVAEASEMRLIEASGADSPRGLFVKLGIEVAAEVRAVHYLTGLPLTPLQRRIALFAMLGGHRADCHDHFSVSGEALKKHLRAVFEATGAANWLELGRLEELSPARRGPGISLHAEARQ</sequence>
<gene>
    <name evidence="1" type="ORF">KK488_07930</name>
</gene>
<dbReference type="Proteomes" id="UP001138757">
    <property type="component" value="Unassembled WGS sequence"/>
</dbReference>
<evidence type="ECO:0008006" key="3">
    <source>
        <dbReference type="Google" id="ProtNLM"/>
    </source>
</evidence>
<comment type="caution">
    <text evidence="1">The sequence shown here is derived from an EMBL/GenBank/DDBJ whole genome shotgun (WGS) entry which is preliminary data.</text>
</comment>
<protein>
    <recommendedName>
        <fullName evidence="3">HTH luxR-type domain-containing protein</fullName>
    </recommendedName>
</protein>
<evidence type="ECO:0000313" key="2">
    <source>
        <dbReference type="Proteomes" id="UP001138757"/>
    </source>
</evidence>
<dbReference type="RefSeq" id="WP_214622608.1">
    <property type="nucleotide sequence ID" value="NZ_JAHGAW010000004.1"/>
</dbReference>
<keyword evidence="2" id="KW-1185">Reference proteome</keyword>